<reference evidence="5 6" key="1">
    <citation type="submission" date="2017-07" db="EMBL/GenBank/DDBJ databases">
        <title>Draft whole genome sequences of clinical Proprionibacteriaceae strains.</title>
        <authorList>
            <person name="Bernier A.-M."/>
            <person name="Bernard K."/>
            <person name="Domingo M.-C."/>
        </authorList>
    </citation>
    <scope>NUCLEOTIDE SEQUENCE [LARGE SCALE GENOMIC DNA]</scope>
    <source>
        <strain evidence="5 6">NML 150081</strain>
    </source>
</reference>
<feature type="region of interest" description="Disordered" evidence="3">
    <location>
        <begin position="1"/>
        <end position="29"/>
    </location>
</feature>
<dbReference type="Pfam" id="PF08240">
    <property type="entry name" value="ADH_N"/>
    <property type="match status" value="1"/>
</dbReference>
<dbReference type="PANTHER" id="PTHR48106">
    <property type="entry name" value="QUINONE OXIDOREDUCTASE PIG3-RELATED"/>
    <property type="match status" value="1"/>
</dbReference>
<organism evidence="5 6">
    <name type="scientific">Parenemella sanctibonifatiensis</name>
    <dbReference type="NCBI Taxonomy" id="2016505"/>
    <lineage>
        <taxon>Bacteria</taxon>
        <taxon>Bacillati</taxon>
        <taxon>Actinomycetota</taxon>
        <taxon>Actinomycetes</taxon>
        <taxon>Propionibacteriales</taxon>
        <taxon>Propionibacteriaceae</taxon>
        <taxon>Parenemella</taxon>
    </lineage>
</organism>
<dbReference type="Gene3D" id="3.40.50.720">
    <property type="entry name" value="NAD(P)-binding Rossmann-like Domain"/>
    <property type="match status" value="1"/>
</dbReference>
<accession>A0A255EMG3</accession>
<dbReference type="InterPro" id="IPR036291">
    <property type="entry name" value="NAD(P)-bd_dom_sf"/>
</dbReference>
<evidence type="ECO:0000313" key="6">
    <source>
        <dbReference type="Proteomes" id="UP000216300"/>
    </source>
</evidence>
<dbReference type="SUPFAM" id="SSF50129">
    <property type="entry name" value="GroES-like"/>
    <property type="match status" value="1"/>
</dbReference>
<dbReference type="GO" id="GO:0016651">
    <property type="term" value="F:oxidoreductase activity, acting on NAD(P)H"/>
    <property type="evidence" value="ECO:0007669"/>
    <property type="project" value="TreeGrafter"/>
</dbReference>
<evidence type="ECO:0000256" key="2">
    <source>
        <dbReference type="ARBA" id="ARBA00023002"/>
    </source>
</evidence>
<name>A0A255EMG3_9ACTN</name>
<proteinExistence type="predicted"/>
<protein>
    <submittedName>
        <fullName evidence="5">NAD(P)H-quinone oxidoreductase</fullName>
    </submittedName>
</protein>
<dbReference type="Proteomes" id="UP000216300">
    <property type="component" value="Unassembled WGS sequence"/>
</dbReference>
<dbReference type="PANTHER" id="PTHR48106:SF8">
    <property type="entry name" value="OS02G0805600 PROTEIN"/>
    <property type="match status" value="1"/>
</dbReference>
<dbReference type="AlphaFoldDB" id="A0A255EMG3"/>
<dbReference type="InterPro" id="IPR014189">
    <property type="entry name" value="Quinone_OxRdtase_PIG3"/>
</dbReference>
<dbReference type="InterPro" id="IPR013149">
    <property type="entry name" value="ADH-like_C"/>
</dbReference>
<dbReference type="GO" id="GO:0070402">
    <property type="term" value="F:NADPH binding"/>
    <property type="evidence" value="ECO:0007669"/>
    <property type="project" value="TreeGrafter"/>
</dbReference>
<keyword evidence="2" id="KW-0560">Oxidoreductase</keyword>
<sequence length="324" mass="33638">MRAVIQPDPSNTAPDSLQVGDIPRPTPGPGEVLIRVTAAGVNRADTLQRQGNYPPPKGASETIGLEVSGHIATIGPGVRDWKLGQPCVALLAGGGYAEYVAVPAGQVVSPPEGIDLVSAAGLIEVAATVVSNLELAGLQRRDTILIHGGAGGIGGFAIPYAKHLGARVISTAGSEEKRQHCRRLGADVVLDHHEDWAAGVRDAAEGGVDVILDIIGAKYLHDHLKLLATGGRIITIGLQGGTKAELNLGLLLAKRASIHATGLRARPVSEKTAIVNRVVEKVWPLLVNGTIPLAQERRYPLAAVADAHAHLDSGEASGKLILTL</sequence>
<evidence type="ECO:0000256" key="1">
    <source>
        <dbReference type="ARBA" id="ARBA00022857"/>
    </source>
</evidence>
<comment type="caution">
    <text evidence="5">The sequence shown here is derived from an EMBL/GenBank/DDBJ whole genome shotgun (WGS) entry which is preliminary data.</text>
</comment>
<dbReference type="InterPro" id="IPR011032">
    <property type="entry name" value="GroES-like_sf"/>
</dbReference>
<keyword evidence="1" id="KW-0521">NADP</keyword>
<keyword evidence="6" id="KW-1185">Reference proteome</keyword>
<dbReference type="SUPFAM" id="SSF51735">
    <property type="entry name" value="NAD(P)-binding Rossmann-fold domains"/>
    <property type="match status" value="1"/>
</dbReference>
<dbReference type="CDD" id="cd05276">
    <property type="entry name" value="p53_inducible_oxidoreductase"/>
    <property type="match status" value="1"/>
</dbReference>
<dbReference type="OrthoDB" id="9780520at2"/>
<dbReference type="RefSeq" id="WP_094452853.1">
    <property type="nucleotide sequence ID" value="NZ_NMVJ01000001.1"/>
</dbReference>
<dbReference type="EMBL" id="NMVJ01000001">
    <property type="protein sequence ID" value="OYN92727.1"/>
    <property type="molecule type" value="Genomic_DNA"/>
</dbReference>
<evidence type="ECO:0000259" key="4">
    <source>
        <dbReference type="SMART" id="SM00829"/>
    </source>
</evidence>
<dbReference type="InterPro" id="IPR020843">
    <property type="entry name" value="ER"/>
</dbReference>
<evidence type="ECO:0000256" key="3">
    <source>
        <dbReference type="SAM" id="MobiDB-lite"/>
    </source>
</evidence>
<dbReference type="Gene3D" id="3.90.180.10">
    <property type="entry name" value="Medium-chain alcohol dehydrogenases, catalytic domain"/>
    <property type="match status" value="1"/>
</dbReference>
<feature type="domain" description="Enoyl reductase (ER)" evidence="4">
    <location>
        <begin position="12"/>
        <end position="322"/>
    </location>
</feature>
<dbReference type="NCBIfam" id="TIGR02824">
    <property type="entry name" value="quinone_pig3"/>
    <property type="match status" value="1"/>
</dbReference>
<evidence type="ECO:0000313" key="5">
    <source>
        <dbReference type="EMBL" id="OYN92727.1"/>
    </source>
</evidence>
<dbReference type="InterPro" id="IPR013154">
    <property type="entry name" value="ADH-like_N"/>
</dbReference>
<dbReference type="SMART" id="SM00829">
    <property type="entry name" value="PKS_ER"/>
    <property type="match status" value="1"/>
</dbReference>
<gene>
    <name evidence="5" type="ORF">CGZ91_04490</name>
</gene>
<dbReference type="Pfam" id="PF00107">
    <property type="entry name" value="ADH_zinc_N"/>
    <property type="match status" value="1"/>
</dbReference>